<dbReference type="PANTHER" id="PTHR36151:SF3">
    <property type="entry name" value="ER-BOUND OXYGENASE MPAB_MPAB'_RUBBER OXYGENASE CATALYTIC DOMAIN-CONTAINING PROTEIN"/>
    <property type="match status" value="1"/>
</dbReference>
<keyword evidence="3" id="KW-1185">Reference proteome</keyword>
<name>A0A9E6R8S8_9HYPH</name>
<evidence type="ECO:0000313" key="2">
    <source>
        <dbReference type="EMBL" id="QZN98913.1"/>
    </source>
</evidence>
<protein>
    <submittedName>
        <fullName evidence="2">Oxygenase MpaB family protein</fullName>
    </submittedName>
</protein>
<accession>A0A9E6R8S8</accession>
<proteinExistence type="predicted"/>
<dbReference type="AlphaFoldDB" id="A0A9E6R8S8"/>
<dbReference type="RefSeq" id="WP_261401902.1">
    <property type="nucleotide sequence ID" value="NZ_CP081869.1"/>
</dbReference>
<evidence type="ECO:0000313" key="3">
    <source>
        <dbReference type="Proteomes" id="UP000825701"/>
    </source>
</evidence>
<feature type="domain" description="ER-bound oxygenase mpaB/mpaB'/Rubber oxygenase catalytic" evidence="1">
    <location>
        <begin position="42"/>
        <end position="263"/>
    </location>
</feature>
<gene>
    <name evidence="2" type="ORF">K6K41_18655</name>
</gene>
<sequence>MKAARRAVRDQVLKIVGVERRAGEAPPPSAEGLFPPGSIVRAVHADFTSMMIGGVGSLLLQMLHPSALAGVWDHSDFRKDMAGRLRRTARFVSVTTYGAKDDALAAIARVRAIHEKVAGALPDGTPYAASDPELLRWVHVAETRCFLEAHLRYRAPRTPAADQDRYFAEMASVARLLGSAEPPATRADAEAYLEAMRPRLKWDARTRRVASHLLSQPAVAPSFAPVDGFIFDAGCDLLPDWAAEMHGLGRSPRARRAVRARAYGAGALLRWAMRVDATA</sequence>
<dbReference type="KEGG" id="cmet:K6K41_18655"/>
<dbReference type="Pfam" id="PF09995">
    <property type="entry name" value="MPAB_Lcp_cat"/>
    <property type="match status" value="1"/>
</dbReference>
<dbReference type="InterPro" id="IPR018713">
    <property type="entry name" value="MPAB/Lcp_cat_dom"/>
</dbReference>
<organism evidence="2 3">
    <name type="scientific">Chenggangzhangella methanolivorans</name>
    <dbReference type="NCBI Taxonomy" id="1437009"/>
    <lineage>
        <taxon>Bacteria</taxon>
        <taxon>Pseudomonadati</taxon>
        <taxon>Pseudomonadota</taxon>
        <taxon>Alphaproteobacteria</taxon>
        <taxon>Hyphomicrobiales</taxon>
        <taxon>Methylopilaceae</taxon>
        <taxon>Chenggangzhangella</taxon>
    </lineage>
</organism>
<dbReference type="PANTHER" id="PTHR36151">
    <property type="entry name" value="BLR2777 PROTEIN"/>
    <property type="match status" value="1"/>
</dbReference>
<dbReference type="Proteomes" id="UP000825701">
    <property type="component" value="Chromosome"/>
</dbReference>
<dbReference type="GO" id="GO:0016491">
    <property type="term" value="F:oxidoreductase activity"/>
    <property type="evidence" value="ECO:0007669"/>
    <property type="project" value="InterPro"/>
</dbReference>
<dbReference type="EMBL" id="CP081869">
    <property type="protein sequence ID" value="QZN98913.1"/>
    <property type="molecule type" value="Genomic_DNA"/>
</dbReference>
<evidence type="ECO:0000259" key="1">
    <source>
        <dbReference type="Pfam" id="PF09995"/>
    </source>
</evidence>
<reference evidence="2" key="1">
    <citation type="submission" date="2021-08" db="EMBL/GenBank/DDBJ databases">
        <authorList>
            <person name="Zhang H."/>
            <person name="Xu M."/>
            <person name="Yu Z."/>
            <person name="Yang L."/>
            <person name="Cai Y."/>
        </authorList>
    </citation>
    <scope>NUCLEOTIDE SEQUENCE</scope>
    <source>
        <strain evidence="2">CHL1</strain>
    </source>
</reference>